<comment type="subcellular location">
    <subcellularLocation>
        <location evidence="1">Membrane</location>
        <topology evidence="1">Multi-pass membrane protein</topology>
    </subcellularLocation>
</comment>
<keyword evidence="8" id="KW-1185">Reference proteome</keyword>
<evidence type="ECO:0000256" key="2">
    <source>
        <dbReference type="ARBA" id="ARBA00007018"/>
    </source>
</evidence>
<feature type="chain" id="PRO_5016959609" evidence="6">
    <location>
        <begin position="24"/>
        <end position="121"/>
    </location>
</feature>
<keyword evidence="4" id="KW-1133">Transmembrane helix</keyword>
<organism evidence="7 8">
    <name type="scientific">Ancylostoma caninum</name>
    <name type="common">Dog hookworm</name>
    <dbReference type="NCBI Taxonomy" id="29170"/>
    <lineage>
        <taxon>Eukaryota</taxon>
        <taxon>Metazoa</taxon>
        <taxon>Ecdysozoa</taxon>
        <taxon>Nematoda</taxon>
        <taxon>Chromadorea</taxon>
        <taxon>Rhabditida</taxon>
        <taxon>Rhabditina</taxon>
        <taxon>Rhabditomorpha</taxon>
        <taxon>Strongyloidea</taxon>
        <taxon>Ancylostomatidae</taxon>
        <taxon>Ancylostomatinae</taxon>
        <taxon>Ancylostoma</taxon>
    </lineage>
</organism>
<proteinExistence type="inferred from homology"/>
<keyword evidence="5" id="KW-0472">Membrane</keyword>
<dbReference type="Pfam" id="PF03006">
    <property type="entry name" value="HlyIII"/>
    <property type="match status" value="1"/>
</dbReference>
<keyword evidence="6" id="KW-0732">Signal</keyword>
<keyword evidence="3" id="KW-0812">Transmembrane</keyword>
<dbReference type="AlphaFoldDB" id="A0A368F7W5"/>
<evidence type="ECO:0000256" key="6">
    <source>
        <dbReference type="SAM" id="SignalP"/>
    </source>
</evidence>
<dbReference type="EMBL" id="JOJR01004812">
    <property type="protein sequence ID" value="RCN27149.1"/>
    <property type="molecule type" value="Genomic_DNA"/>
</dbReference>
<name>A0A368F7W5_ANCCA</name>
<evidence type="ECO:0000256" key="1">
    <source>
        <dbReference type="ARBA" id="ARBA00004141"/>
    </source>
</evidence>
<dbReference type="InterPro" id="IPR004254">
    <property type="entry name" value="AdipoR/HlyIII-related"/>
</dbReference>
<evidence type="ECO:0000313" key="7">
    <source>
        <dbReference type="EMBL" id="RCN27149.1"/>
    </source>
</evidence>
<protein>
    <submittedName>
        <fullName evidence="7">Channel protein, hemolysin III family</fullName>
    </submittedName>
</protein>
<evidence type="ECO:0000313" key="8">
    <source>
        <dbReference type="Proteomes" id="UP000252519"/>
    </source>
</evidence>
<comment type="caution">
    <text evidence="7">The sequence shown here is derived from an EMBL/GenBank/DDBJ whole genome shotgun (WGS) entry which is preliminary data.</text>
</comment>
<accession>A0A368F7W5</accession>
<gene>
    <name evidence="7" type="ORF">ANCCAN_27118</name>
</gene>
<comment type="similarity">
    <text evidence="2">Belongs to the ADIPOR family.</text>
</comment>
<dbReference type="GO" id="GO:0016020">
    <property type="term" value="C:membrane"/>
    <property type="evidence" value="ECO:0007669"/>
    <property type="project" value="UniProtKB-SubCell"/>
</dbReference>
<dbReference type="OrthoDB" id="186812at2759"/>
<reference evidence="7 8" key="1">
    <citation type="submission" date="2014-10" db="EMBL/GenBank/DDBJ databases">
        <title>Draft genome of the hookworm Ancylostoma caninum.</title>
        <authorList>
            <person name="Mitreva M."/>
        </authorList>
    </citation>
    <scope>NUCLEOTIDE SEQUENCE [LARGE SCALE GENOMIC DNA]</scope>
    <source>
        <strain evidence="7 8">Baltimore</strain>
    </source>
</reference>
<evidence type="ECO:0000256" key="4">
    <source>
        <dbReference type="ARBA" id="ARBA00022989"/>
    </source>
</evidence>
<dbReference type="Proteomes" id="UP000252519">
    <property type="component" value="Unassembled WGS sequence"/>
</dbReference>
<feature type="signal peptide" evidence="6">
    <location>
        <begin position="1"/>
        <end position="23"/>
    </location>
</feature>
<dbReference type="STRING" id="29170.A0A368F7W5"/>
<evidence type="ECO:0000256" key="5">
    <source>
        <dbReference type="ARBA" id="ARBA00023136"/>
    </source>
</evidence>
<sequence>MSGSCGIVKILLLTLSLFSPSLYKNKRAGKGEAYEPTTYEHWANTISHGNDRTGLEWMIVGGLVYITGVIFFKMDGIIPFAHAIWHIHVLIGASCHTYAVYSTLLGPDPNNPVPDISRIDL</sequence>
<evidence type="ECO:0000256" key="3">
    <source>
        <dbReference type="ARBA" id="ARBA00022692"/>
    </source>
</evidence>